<evidence type="ECO:0000313" key="5">
    <source>
        <dbReference type="EMBL" id="KKM86978.1"/>
    </source>
</evidence>
<dbReference type="PROSITE" id="PS00557">
    <property type="entry name" value="FMN_HYDROXY_ACID_DH_1"/>
    <property type="match status" value="1"/>
</dbReference>
<protein>
    <recommendedName>
        <fullName evidence="4">FMN hydroxy acid dehydrogenase domain-containing protein</fullName>
    </recommendedName>
</protein>
<dbReference type="PROSITE" id="PS51349">
    <property type="entry name" value="FMN_HYDROXY_ACID_DH_2"/>
    <property type="match status" value="1"/>
</dbReference>
<dbReference type="InterPro" id="IPR013785">
    <property type="entry name" value="Aldolase_TIM"/>
</dbReference>
<evidence type="ECO:0000256" key="2">
    <source>
        <dbReference type="ARBA" id="ARBA00023002"/>
    </source>
</evidence>
<dbReference type="AlphaFoldDB" id="A0A0F9KZ46"/>
<evidence type="ECO:0000259" key="4">
    <source>
        <dbReference type="PROSITE" id="PS51349"/>
    </source>
</evidence>
<accession>A0A0F9KZ46</accession>
<dbReference type="InterPro" id="IPR000262">
    <property type="entry name" value="FMN-dep_DH"/>
</dbReference>
<dbReference type="Gene3D" id="3.20.20.70">
    <property type="entry name" value="Aldolase class I"/>
    <property type="match status" value="1"/>
</dbReference>
<proteinExistence type="inferred from homology"/>
<keyword evidence="2" id="KW-0560">Oxidoreductase</keyword>
<comment type="cofactor">
    <cofactor evidence="1">
        <name>FMN</name>
        <dbReference type="ChEBI" id="CHEBI:58210"/>
    </cofactor>
</comment>
<dbReference type="GO" id="GO:0016491">
    <property type="term" value="F:oxidoreductase activity"/>
    <property type="evidence" value="ECO:0007669"/>
    <property type="project" value="UniProtKB-KW"/>
</dbReference>
<dbReference type="GO" id="GO:0010181">
    <property type="term" value="F:FMN binding"/>
    <property type="evidence" value="ECO:0007669"/>
    <property type="project" value="InterPro"/>
</dbReference>
<feature type="domain" description="FMN hydroxy acid dehydrogenase" evidence="4">
    <location>
        <begin position="6"/>
        <end position="388"/>
    </location>
</feature>
<dbReference type="Pfam" id="PF01070">
    <property type="entry name" value="FMN_dh"/>
    <property type="match status" value="1"/>
</dbReference>
<organism evidence="5">
    <name type="scientific">marine sediment metagenome</name>
    <dbReference type="NCBI Taxonomy" id="412755"/>
    <lineage>
        <taxon>unclassified sequences</taxon>
        <taxon>metagenomes</taxon>
        <taxon>ecological metagenomes</taxon>
    </lineage>
</organism>
<dbReference type="CDD" id="cd02809">
    <property type="entry name" value="alpha_hydroxyacid_oxid_FMN"/>
    <property type="match status" value="1"/>
</dbReference>
<comment type="similarity">
    <text evidence="3">Belongs to the FMN-dependent alpha-hydroxy acid dehydrogenase family.</text>
</comment>
<dbReference type="EMBL" id="LAZR01007172">
    <property type="protein sequence ID" value="KKM86978.1"/>
    <property type="molecule type" value="Genomic_DNA"/>
</dbReference>
<dbReference type="PANTHER" id="PTHR10578">
    <property type="entry name" value="S -2-HYDROXY-ACID OXIDASE-RELATED"/>
    <property type="match status" value="1"/>
</dbReference>
<dbReference type="InterPro" id="IPR012133">
    <property type="entry name" value="Alpha-hydoxy_acid_DH_FMN"/>
</dbReference>
<evidence type="ECO:0000256" key="1">
    <source>
        <dbReference type="ARBA" id="ARBA00001917"/>
    </source>
</evidence>
<sequence length="400" mass="43534">MSYQRRRLASILNLQDFENAAKAHLPRPIFGYVSNAAEDCKSLHANRHAFDDYCFLPRALVDVSKVSLQTELFGKHYSAPFGIAPMGISALSAYRGDKVMAEGAAKANIPMIMSGTSLIPMEDVSGPNGTDWFQAYLPGDDAGIEALLARVKTSGFKNLVITVDYPVPPNTENHVRSGFSSPLRPSLRLLLDGLLRPRWLFGTFIRTLINFGIPHFENNYATRGIPVISKNVNRDFSGRSHLNWESLALVRRLWLGKLIVKGILHPQDAIKAEAAGADAIIVSNHGGRQLDGAIAPMNVLSAIVNTVSVPVMIDSGFRRGSDVLKALGLGASFVFVGRPFNYAAAYAGEAGLSHAVKLLSAEIKRNMALLGINRVEDMNAERMCLPDGRPLVAVEREGTQ</sequence>
<dbReference type="PIRSF" id="PIRSF000138">
    <property type="entry name" value="Al-hdrx_acd_dh"/>
    <property type="match status" value="1"/>
</dbReference>
<evidence type="ECO:0000256" key="3">
    <source>
        <dbReference type="ARBA" id="ARBA00024042"/>
    </source>
</evidence>
<dbReference type="InterPro" id="IPR037396">
    <property type="entry name" value="FMN_HAD"/>
</dbReference>
<comment type="caution">
    <text evidence="5">The sequence shown here is derived from an EMBL/GenBank/DDBJ whole genome shotgun (WGS) entry which is preliminary data.</text>
</comment>
<dbReference type="InterPro" id="IPR008259">
    <property type="entry name" value="FMN_hydac_DH_AS"/>
</dbReference>
<reference evidence="5" key="1">
    <citation type="journal article" date="2015" name="Nature">
        <title>Complex archaea that bridge the gap between prokaryotes and eukaryotes.</title>
        <authorList>
            <person name="Spang A."/>
            <person name="Saw J.H."/>
            <person name="Jorgensen S.L."/>
            <person name="Zaremba-Niedzwiedzka K."/>
            <person name="Martijn J."/>
            <person name="Lind A.E."/>
            <person name="van Eijk R."/>
            <person name="Schleper C."/>
            <person name="Guy L."/>
            <person name="Ettema T.J."/>
        </authorList>
    </citation>
    <scope>NUCLEOTIDE SEQUENCE</scope>
</reference>
<name>A0A0F9KZ46_9ZZZZ</name>
<dbReference type="SUPFAM" id="SSF51395">
    <property type="entry name" value="FMN-linked oxidoreductases"/>
    <property type="match status" value="1"/>
</dbReference>
<gene>
    <name evidence="5" type="ORF">LCGC14_1273540</name>
</gene>
<dbReference type="PANTHER" id="PTHR10578:SF143">
    <property type="entry name" value="FMN-DEPENDENT ALPHA-HYDROXY ACID DEHYDROGENASE PB1A11.03"/>
    <property type="match status" value="1"/>
</dbReference>